<evidence type="ECO:0000313" key="1">
    <source>
        <dbReference type="EMBL" id="MBX48595.1"/>
    </source>
</evidence>
<proteinExistence type="predicted"/>
<protein>
    <submittedName>
        <fullName evidence="1">Uncharacterized protein</fullName>
    </submittedName>
</protein>
<reference evidence="1" key="1">
    <citation type="submission" date="2018-02" db="EMBL/GenBank/DDBJ databases">
        <title>Rhizophora mucronata_Transcriptome.</title>
        <authorList>
            <person name="Meera S.P."/>
            <person name="Sreeshan A."/>
            <person name="Augustine A."/>
        </authorList>
    </citation>
    <scope>NUCLEOTIDE SEQUENCE</scope>
    <source>
        <tissue evidence="1">Leaf</tissue>
    </source>
</reference>
<sequence>MNRMKFNNGFKLAKSYKLPTMFISLHLPEIFIINSSSTKSSQAVFQFLDLYSDHLLFQIACCFKSHTLHYQSFWNFQQKCNLTH</sequence>
<organism evidence="1">
    <name type="scientific">Rhizophora mucronata</name>
    <name type="common">Asiatic mangrove</name>
    <dbReference type="NCBI Taxonomy" id="61149"/>
    <lineage>
        <taxon>Eukaryota</taxon>
        <taxon>Viridiplantae</taxon>
        <taxon>Streptophyta</taxon>
        <taxon>Embryophyta</taxon>
        <taxon>Tracheophyta</taxon>
        <taxon>Spermatophyta</taxon>
        <taxon>Magnoliopsida</taxon>
        <taxon>eudicotyledons</taxon>
        <taxon>Gunneridae</taxon>
        <taxon>Pentapetalae</taxon>
        <taxon>rosids</taxon>
        <taxon>fabids</taxon>
        <taxon>Malpighiales</taxon>
        <taxon>Rhizophoraceae</taxon>
        <taxon>Rhizophora</taxon>
    </lineage>
</organism>
<dbReference type="AlphaFoldDB" id="A0A2P2P1E2"/>
<name>A0A2P2P1E2_RHIMU</name>
<accession>A0A2P2P1E2</accession>
<dbReference type="EMBL" id="GGEC01068111">
    <property type="protein sequence ID" value="MBX48595.1"/>
    <property type="molecule type" value="Transcribed_RNA"/>
</dbReference>